<accession>A0ABV2P1T8</accession>
<dbReference type="InterPro" id="IPR016162">
    <property type="entry name" value="Ald_DH_N"/>
</dbReference>
<evidence type="ECO:0000259" key="4">
    <source>
        <dbReference type="Pfam" id="PF00171"/>
    </source>
</evidence>
<keyword evidence="1 3" id="KW-0560">Oxidoreductase</keyword>
<gene>
    <name evidence="5" type="ORF">ABIE37_000407</name>
</gene>
<evidence type="ECO:0000256" key="3">
    <source>
        <dbReference type="RuleBase" id="RU003345"/>
    </source>
</evidence>
<sequence>MTLEATLTELQLQHFVDGKWLDGEGQDTFPLIDPSTGEEVSRAPIASPDVVDAAVAAAREAFAGWRLTTPKERAQYLLKLADRIEESTEEFARLESRNVGKPITNAAEELPLIVDLIRFYAGAVRVSEGTATGEYERGSTSLVLRQPIGVVGLITPWNYPLLEAIWKIGPALAAGNTVVLKPSEITPVTTVLLAKLAADIFPAGVLNVVLGDGSTGAAIVNHPGIGMVSLTGDTGTGKKIATGAAESLKRVHLELGGKAPVLVFDDADIAHAAEQLSLAAFANSGQDCTAACRIIVHERAYDGFLERFLTHVKAVVVGDPADPETQIGPVVSGRQLSRVLGFLERAKGTSAQIRTGGERMDRPGFYIPLTVVTDVDQDHELVQKEVFGPVVTVQKASSDEEMLAFANGVPYGLSASIWTTNLKRTMHFMRDLNFGTVWVNGHLSTVPEMPFGGFGESGYGKELSAHSIDEYSQVKHVMITNPD</sequence>
<keyword evidence="6" id="KW-1185">Reference proteome</keyword>
<dbReference type="PANTHER" id="PTHR11699">
    <property type="entry name" value="ALDEHYDE DEHYDROGENASE-RELATED"/>
    <property type="match status" value="1"/>
</dbReference>
<dbReference type="Gene3D" id="3.40.309.10">
    <property type="entry name" value="Aldehyde Dehydrogenase, Chain A, domain 2"/>
    <property type="match status" value="1"/>
</dbReference>
<dbReference type="InterPro" id="IPR016163">
    <property type="entry name" value="Ald_DH_C"/>
</dbReference>
<comment type="similarity">
    <text evidence="3">Belongs to the aldehyde dehydrogenase family.</text>
</comment>
<dbReference type="InterPro" id="IPR029510">
    <property type="entry name" value="Ald_DH_CS_GLU"/>
</dbReference>
<name>A0ABV2P1T8_9MICC</name>
<dbReference type="Proteomes" id="UP001549307">
    <property type="component" value="Unassembled WGS sequence"/>
</dbReference>
<reference evidence="5 6" key="1">
    <citation type="submission" date="2024-06" db="EMBL/GenBank/DDBJ databases">
        <title>Sorghum-associated microbial communities from plants grown in Nebraska, USA.</title>
        <authorList>
            <person name="Schachtman D."/>
        </authorList>
    </citation>
    <scope>NUCLEOTIDE SEQUENCE [LARGE SCALE GENOMIC DNA]</scope>
    <source>
        <strain evidence="5 6">3552</strain>
    </source>
</reference>
<dbReference type="EMBL" id="JBEPSN010000001">
    <property type="protein sequence ID" value="MET4538652.1"/>
    <property type="molecule type" value="Genomic_DNA"/>
</dbReference>
<evidence type="ECO:0000313" key="6">
    <source>
        <dbReference type="Proteomes" id="UP001549307"/>
    </source>
</evidence>
<evidence type="ECO:0000256" key="2">
    <source>
        <dbReference type="PROSITE-ProRule" id="PRU10007"/>
    </source>
</evidence>
<dbReference type="InterPro" id="IPR015590">
    <property type="entry name" value="Aldehyde_DH_dom"/>
</dbReference>
<proteinExistence type="inferred from homology"/>
<dbReference type="GeneID" id="92751378"/>
<dbReference type="SUPFAM" id="SSF53720">
    <property type="entry name" value="ALDH-like"/>
    <property type="match status" value="1"/>
</dbReference>
<evidence type="ECO:0000256" key="1">
    <source>
        <dbReference type="ARBA" id="ARBA00023002"/>
    </source>
</evidence>
<protein>
    <submittedName>
        <fullName evidence="5">1-pyrroline dehydrogenase</fullName>
    </submittedName>
</protein>
<evidence type="ECO:0000313" key="5">
    <source>
        <dbReference type="EMBL" id="MET4538652.1"/>
    </source>
</evidence>
<dbReference type="PROSITE" id="PS00687">
    <property type="entry name" value="ALDEHYDE_DEHYDR_GLU"/>
    <property type="match status" value="1"/>
</dbReference>
<organism evidence="5 6">
    <name type="scientific">Arthrobacter bambusae</name>
    <dbReference type="NCBI Taxonomy" id="1338426"/>
    <lineage>
        <taxon>Bacteria</taxon>
        <taxon>Bacillati</taxon>
        <taxon>Actinomycetota</taxon>
        <taxon>Actinomycetes</taxon>
        <taxon>Micrococcales</taxon>
        <taxon>Micrococcaceae</taxon>
        <taxon>Arthrobacter</taxon>
    </lineage>
</organism>
<dbReference type="RefSeq" id="WP_354226237.1">
    <property type="nucleotide sequence ID" value="NZ_JBEPSN010000001.1"/>
</dbReference>
<dbReference type="InterPro" id="IPR016161">
    <property type="entry name" value="Ald_DH/histidinol_DH"/>
</dbReference>
<dbReference type="NCBIfam" id="NF010000">
    <property type="entry name" value="PRK13473.1"/>
    <property type="match status" value="1"/>
</dbReference>
<dbReference type="Pfam" id="PF00171">
    <property type="entry name" value="Aldedh"/>
    <property type="match status" value="1"/>
</dbReference>
<dbReference type="Gene3D" id="3.40.605.10">
    <property type="entry name" value="Aldehyde Dehydrogenase, Chain A, domain 1"/>
    <property type="match status" value="1"/>
</dbReference>
<feature type="active site" evidence="2">
    <location>
        <position position="254"/>
    </location>
</feature>
<feature type="domain" description="Aldehyde dehydrogenase" evidence="4">
    <location>
        <begin position="20"/>
        <end position="477"/>
    </location>
</feature>
<comment type="caution">
    <text evidence="5">The sequence shown here is derived from an EMBL/GenBank/DDBJ whole genome shotgun (WGS) entry which is preliminary data.</text>
</comment>